<dbReference type="Proteomes" id="UP000028828">
    <property type="component" value="Unassembled WGS sequence"/>
</dbReference>
<feature type="domain" description="Apple" evidence="4">
    <location>
        <begin position="55"/>
        <end position="124"/>
    </location>
</feature>
<dbReference type="Gene3D" id="3.50.4.10">
    <property type="entry name" value="Hepatocyte Growth Factor"/>
    <property type="match status" value="1"/>
</dbReference>
<keyword evidence="3" id="KW-0732">Signal</keyword>
<keyword evidence="2" id="KW-1015">Disulfide bond</keyword>
<name>A0A086J6M2_TOXGO</name>
<evidence type="ECO:0000259" key="4">
    <source>
        <dbReference type="PROSITE" id="PS50948"/>
    </source>
</evidence>
<evidence type="ECO:0000256" key="3">
    <source>
        <dbReference type="SAM" id="SignalP"/>
    </source>
</evidence>
<evidence type="ECO:0000256" key="1">
    <source>
        <dbReference type="ARBA" id="ARBA00022737"/>
    </source>
</evidence>
<organism evidence="5 6">
    <name type="scientific">Toxoplasma gondii p89</name>
    <dbReference type="NCBI Taxonomy" id="943119"/>
    <lineage>
        <taxon>Eukaryota</taxon>
        <taxon>Sar</taxon>
        <taxon>Alveolata</taxon>
        <taxon>Apicomplexa</taxon>
        <taxon>Conoidasida</taxon>
        <taxon>Coccidia</taxon>
        <taxon>Eucoccidiorida</taxon>
        <taxon>Eimeriorina</taxon>
        <taxon>Sarcocystidae</taxon>
        <taxon>Toxoplasma</taxon>
    </lineage>
</organism>
<reference evidence="5 6" key="1">
    <citation type="submission" date="2014-03" db="EMBL/GenBank/DDBJ databases">
        <authorList>
            <person name="Sibley D."/>
            <person name="Venepally P."/>
            <person name="Karamycheva S."/>
            <person name="Hadjithomas M."/>
            <person name="Khan A."/>
            <person name="Brunk B."/>
            <person name="Roos D."/>
            <person name="Caler E."/>
            <person name="Lorenzi H."/>
        </authorList>
    </citation>
    <scope>NUCLEOTIDE SEQUENCE [LARGE SCALE GENOMIC DNA]</scope>
    <source>
        <strain evidence="6">p89</strain>
    </source>
</reference>
<dbReference type="SMART" id="SM00223">
    <property type="entry name" value="APPLE"/>
    <property type="match status" value="1"/>
</dbReference>
<dbReference type="AlphaFoldDB" id="A0A086J6M2"/>
<feature type="non-terminal residue" evidence="5">
    <location>
        <position position="137"/>
    </location>
</feature>
<dbReference type="EMBL" id="AEYI02002594">
    <property type="protein sequence ID" value="KFG27790.1"/>
    <property type="molecule type" value="Genomic_DNA"/>
</dbReference>
<dbReference type="Pfam" id="PF00024">
    <property type="entry name" value="PAN_1"/>
    <property type="match status" value="1"/>
</dbReference>
<gene>
    <name evidence="5" type="ORF">TGP89_364220</name>
</gene>
<evidence type="ECO:0000313" key="5">
    <source>
        <dbReference type="EMBL" id="KFG27790.1"/>
    </source>
</evidence>
<feature type="signal peptide" evidence="3">
    <location>
        <begin position="1"/>
        <end position="29"/>
    </location>
</feature>
<dbReference type="InterPro" id="IPR000177">
    <property type="entry name" value="Apple"/>
</dbReference>
<sequence>MDTVTTLFNRKIALSFVVVAALLHNSAEALQSSGLRRQLVNAHSFAEVETTGYRCFEKGKEYVGFSLTEFTEVGDAGLCQQRCNQHPHCSFFTFYSNGNRCVLQSRKPSQEKNNADAVSGPKRCPLCLVDNYDFRGE</sequence>
<feature type="chain" id="PRO_5001807810" evidence="3">
    <location>
        <begin position="30"/>
        <end position="137"/>
    </location>
</feature>
<evidence type="ECO:0000313" key="6">
    <source>
        <dbReference type="Proteomes" id="UP000028828"/>
    </source>
</evidence>
<dbReference type="OrthoDB" id="331933at2759"/>
<dbReference type="PROSITE" id="PS50948">
    <property type="entry name" value="PAN"/>
    <property type="match status" value="1"/>
</dbReference>
<comment type="caution">
    <text evidence="5">The sequence shown here is derived from an EMBL/GenBank/DDBJ whole genome shotgun (WGS) entry which is preliminary data.</text>
</comment>
<evidence type="ECO:0000256" key="2">
    <source>
        <dbReference type="ARBA" id="ARBA00023157"/>
    </source>
</evidence>
<accession>A0A086J6M2</accession>
<dbReference type="VEuPathDB" id="ToxoDB:TGP89_364220"/>
<dbReference type="InterPro" id="IPR003609">
    <property type="entry name" value="Pan_app"/>
</dbReference>
<dbReference type="SUPFAM" id="SSF57414">
    <property type="entry name" value="Hairpin loop containing domain-like"/>
    <property type="match status" value="1"/>
</dbReference>
<protein>
    <submittedName>
        <fullName evidence="5">Putative microneme protein</fullName>
    </submittedName>
</protein>
<proteinExistence type="predicted"/>
<dbReference type="GO" id="GO:0005576">
    <property type="term" value="C:extracellular region"/>
    <property type="evidence" value="ECO:0007669"/>
    <property type="project" value="InterPro"/>
</dbReference>
<dbReference type="GO" id="GO:0006508">
    <property type="term" value="P:proteolysis"/>
    <property type="evidence" value="ECO:0007669"/>
    <property type="project" value="InterPro"/>
</dbReference>
<dbReference type="CDD" id="cd01100">
    <property type="entry name" value="APPLE_Factor_XI_like"/>
    <property type="match status" value="1"/>
</dbReference>
<keyword evidence="1" id="KW-0677">Repeat</keyword>